<dbReference type="PANTHER" id="PTHR43739">
    <property type="entry name" value="XYLOGLUCANASE (EUROFUNG)"/>
    <property type="match status" value="1"/>
</dbReference>
<feature type="signal peptide" evidence="2">
    <location>
        <begin position="1"/>
        <end position="18"/>
    </location>
</feature>
<comment type="caution">
    <text evidence="4">The sequence shown here is derived from an EMBL/GenBank/DDBJ whole genome shotgun (WGS) entry which is preliminary data.</text>
</comment>
<dbReference type="InterPro" id="IPR008964">
    <property type="entry name" value="Invasin/intimin_cell_adhesion"/>
</dbReference>
<dbReference type="RefSeq" id="WP_169656886.1">
    <property type="nucleotide sequence ID" value="NZ_JABANE010000026.1"/>
</dbReference>
<accession>A0A7X9RU25</accession>
<dbReference type="Gene3D" id="2.130.10.10">
    <property type="entry name" value="YVTN repeat-like/Quinoprotein amine dehydrogenase"/>
    <property type="match status" value="4"/>
</dbReference>
<organism evidence="4 5">
    <name type="scientific">Flammeovirga aprica JL-4</name>
    <dbReference type="NCBI Taxonomy" id="694437"/>
    <lineage>
        <taxon>Bacteria</taxon>
        <taxon>Pseudomonadati</taxon>
        <taxon>Bacteroidota</taxon>
        <taxon>Cytophagia</taxon>
        <taxon>Cytophagales</taxon>
        <taxon>Flammeovirgaceae</taxon>
        <taxon>Flammeovirga</taxon>
    </lineage>
</organism>
<evidence type="ECO:0000256" key="2">
    <source>
        <dbReference type="SAM" id="SignalP"/>
    </source>
</evidence>
<evidence type="ECO:0000313" key="4">
    <source>
        <dbReference type="EMBL" id="NME68584.1"/>
    </source>
</evidence>
<dbReference type="Pfam" id="PF15902">
    <property type="entry name" value="Sortilin-Vps10"/>
    <property type="match status" value="1"/>
</dbReference>
<protein>
    <submittedName>
        <fullName evidence="4">T9SS type A sorting domain-containing protein</fullName>
    </submittedName>
</protein>
<dbReference type="InterPro" id="IPR031778">
    <property type="entry name" value="Sortilin_N"/>
</dbReference>
<evidence type="ECO:0000256" key="1">
    <source>
        <dbReference type="ARBA" id="ARBA00022737"/>
    </source>
</evidence>
<dbReference type="Proteomes" id="UP000576082">
    <property type="component" value="Unassembled WGS sequence"/>
</dbReference>
<sequence length="1292" mass="145092">MKFTALLFFTMWSFYALGQTNLLPDESFEGGSTSGSNDSYYNYEGKTLWRGWPFTGFEIDKEIKRSGARSFKVVFRDYGNGTPTFRTEHYPELGAGKYTFSFYYRTDIDRAGEKIQIDVHDGKQGSSKSIGQQEVTLVSEAKDGFVLLSIEFEVDDNFTTFMPYIRIPYLKEGTYLNIDDVALMKVSTETKATTPTPANDATSISTNEVNLQWLKGITAEKRNVYLGTSSDELEQVATDLTATNFVITGLENEKKYFWRVDEIEADGKITEGDVWSFTTKTFFDEYMTQVQTGKVKSDTKIKWTQFGPGNAGFSNFLRYHPLLPDFCVESPDMGNTYQTEDNGKSWKTIKDVDGEGNFFRLYELQYSTKTAKYAVAIESSRIYFSQDTARSWTEIKNCPWYSYEFDGGRDGRSWYRKVSAVAMDPSNDFTWYVGAGNFCRGQQQLWSTVQSPTASKPRGNENIYDNIAYQGKIWKTTDAGQTWTELTQGIDEKAQFSRIIVHPTNSDIVFAGSQYGIFKSSDGGASWTNIGEGKLDNNTIMDMDYYYDAGSGRFVLYVADQVRYHANGTTTSSDGGIFKSEDNGETWENINGNLGLDINRLTGGVSTNYYQYIAKWFEISEAEAKSQYPVLPTEALQYFNSLNVDPSEENGLYVGFYDAQIQKSIIPGRLWKTTNGGESWINTARDFGPAWENDKAYWMERNNPYNDNMEEGHQLSNQQWGQNYPLRSLRYCSVNSRGDVMLIYAHNTFVSTDKGETFKQVNETYTANGNIMGTGDSNLPGQCLFQDRRLGEGILYLGSGEHHLWRSTNDGVDGKQAVEYIPETQESVFAISTHPWDVNTVYTTSMRQKHLDRIYKSTDGAETFEDWGKATEAEEWMWTNSILIDPINPDYMYFGVTQVAGSGGGSGTDGPDKDKEGGFHISTNAGKSFAPSNNGMPTKMWIQDIEFDPRDSTYASIFAASPWNQEVRKNGGLFHTTDRGKTWKEIKVADNIEGINSVTFDHTGRLYVTAGRRAADVKSGGAFYSDDYGTTWTKIFESQFIEFFDVSPFDRNMLVLTQGVITANPGVYFSYDAGKTWVKSNHTIGQPDNINQIEFDVHDPTVLWMAVMGSGFYKGIIEDGEEARKIMLTPGTAAIKGDETLQLEVETLGIEGNVKYKSANNAIATVSEDGKVTGLKNGAVKIWATSEDDRYSDFVYIVVSGKEDTEPPLSIDDLDDTGILAYPNPVENTLYLKAKNSNQPMEFNVYTTTGSLVLSQTLLGADKVDVSKLRKGLYIYKVKGSDVEAVGKFIKK</sequence>
<dbReference type="Pfam" id="PF18962">
    <property type="entry name" value="Por_Secre_tail"/>
    <property type="match status" value="1"/>
</dbReference>
<proteinExistence type="predicted"/>
<reference evidence="4 5" key="1">
    <citation type="submission" date="2020-04" db="EMBL/GenBank/DDBJ databases">
        <title>Flammeovirga sp. SR4, a novel species isolated from seawater.</title>
        <authorList>
            <person name="Wang X."/>
        </authorList>
    </citation>
    <scope>NUCLEOTIDE SEQUENCE [LARGE SCALE GENOMIC DNA]</scope>
    <source>
        <strain evidence="4 5">ATCC 23126</strain>
    </source>
</reference>
<dbReference type="InterPro" id="IPR026444">
    <property type="entry name" value="Secre_tail"/>
</dbReference>
<keyword evidence="1" id="KW-0677">Repeat</keyword>
<dbReference type="SUPFAM" id="SSF110296">
    <property type="entry name" value="Oligoxyloglucan reducing end-specific cellobiohydrolase"/>
    <property type="match status" value="3"/>
</dbReference>
<name>A0A7X9RU25_9BACT</name>
<dbReference type="SUPFAM" id="SSF49373">
    <property type="entry name" value="Invasin/intimin cell-adhesion fragments"/>
    <property type="match status" value="1"/>
</dbReference>
<dbReference type="CDD" id="cd15482">
    <property type="entry name" value="Sialidase_non-viral"/>
    <property type="match status" value="2"/>
</dbReference>
<dbReference type="Gene3D" id="2.60.120.260">
    <property type="entry name" value="Galactose-binding domain-like"/>
    <property type="match status" value="1"/>
</dbReference>
<keyword evidence="5" id="KW-1185">Reference proteome</keyword>
<evidence type="ECO:0000313" key="5">
    <source>
        <dbReference type="Proteomes" id="UP000576082"/>
    </source>
</evidence>
<dbReference type="Gene3D" id="2.60.40.1080">
    <property type="match status" value="1"/>
</dbReference>
<dbReference type="Pfam" id="PF02368">
    <property type="entry name" value="Big_2"/>
    <property type="match status" value="1"/>
</dbReference>
<dbReference type="PANTHER" id="PTHR43739:SF5">
    <property type="entry name" value="EXO-ALPHA-SIALIDASE"/>
    <property type="match status" value="1"/>
</dbReference>
<dbReference type="InterPro" id="IPR013783">
    <property type="entry name" value="Ig-like_fold"/>
</dbReference>
<feature type="domain" description="BIG2" evidence="3">
    <location>
        <begin position="1122"/>
        <end position="1196"/>
    </location>
</feature>
<dbReference type="NCBIfam" id="TIGR04183">
    <property type="entry name" value="Por_Secre_tail"/>
    <property type="match status" value="1"/>
</dbReference>
<keyword evidence="2" id="KW-0732">Signal</keyword>
<gene>
    <name evidence="4" type="ORF">HHU12_11490</name>
</gene>
<dbReference type="InterPro" id="IPR003343">
    <property type="entry name" value="Big_2"/>
</dbReference>
<dbReference type="GO" id="GO:0010411">
    <property type="term" value="P:xyloglucan metabolic process"/>
    <property type="evidence" value="ECO:0007669"/>
    <property type="project" value="TreeGrafter"/>
</dbReference>
<evidence type="ECO:0000259" key="3">
    <source>
        <dbReference type="SMART" id="SM00635"/>
    </source>
</evidence>
<dbReference type="SMART" id="SM00635">
    <property type="entry name" value="BID_2"/>
    <property type="match status" value="1"/>
</dbReference>
<dbReference type="EMBL" id="JABANE010000026">
    <property type="protein sequence ID" value="NME68584.1"/>
    <property type="molecule type" value="Genomic_DNA"/>
</dbReference>
<dbReference type="Gene3D" id="2.60.40.10">
    <property type="entry name" value="Immunoglobulins"/>
    <property type="match status" value="1"/>
</dbReference>
<feature type="chain" id="PRO_5031433049" evidence="2">
    <location>
        <begin position="19"/>
        <end position="1292"/>
    </location>
</feature>
<dbReference type="InterPro" id="IPR052025">
    <property type="entry name" value="Xyloglucanase_GH74"/>
</dbReference>
<dbReference type="InterPro" id="IPR015943">
    <property type="entry name" value="WD40/YVTN_repeat-like_dom_sf"/>
</dbReference>